<evidence type="ECO:0000256" key="1">
    <source>
        <dbReference type="SAM" id="MobiDB-lite"/>
    </source>
</evidence>
<feature type="compositionally biased region" description="Basic residues" evidence="1">
    <location>
        <begin position="212"/>
        <end position="224"/>
    </location>
</feature>
<dbReference type="AlphaFoldDB" id="A0AAW0A2H0"/>
<feature type="region of interest" description="Disordered" evidence="1">
    <location>
        <begin position="363"/>
        <end position="389"/>
    </location>
</feature>
<proteinExistence type="predicted"/>
<accession>A0AAW0A2H0</accession>
<evidence type="ECO:0000313" key="2">
    <source>
        <dbReference type="EMBL" id="KAK7000160.1"/>
    </source>
</evidence>
<evidence type="ECO:0000313" key="3">
    <source>
        <dbReference type="Proteomes" id="UP001362999"/>
    </source>
</evidence>
<reference evidence="2 3" key="1">
    <citation type="journal article" date="2024" name="J Genomics">
        <title>Draft genome sequencing and assembly of Favolaschia claudopus CIRM-BRFM 2984 isolated from oak limbs.</title>
        <authorList>
            <person name="Navarro D."/>
            <person name="Drula E."/>
            <person name="Chaduli D."/>
            <person name="Cazenave R."/>
            <person name="Ahrendt S."/>
            <person name="Wang J."/>
            <person name="Lipzen A."/>
            <person name="Daum C."/>
            <person name="Barry K."/>
            <person name="Grigoriev I.V."/>
            <person name="Favel A."/>
            <person name="Rosso M.N."/>
            <person name="Martin F."/>
        </authorList>
    </citation>
    <scope>NUCLEOTIDE SEQUENCE [LARGE SCALE GENOMIC DNA]</scope>
    <source>
        <strain evidence="2 3">CIRM-BRFM 2984</strain>
    </source>
</reference>
<feature type="compositionally biased region" description="Polar residues" evidence="1">
    <location>
        <begin position="373"/>
        <end position="389"/>
    </location>
</feature>
<feature type="region of interest" description="Disordered" evidence="1">
    <location>
        <begin position="210"/>
        <end position="232"/>
    </location>
</feature>
<sequence>MTWCSASVGRGGRIDNERRGRVWEGDTIIAIRDAHDLSSSVLVGAAAMENEEMEGYSYSLTYRASTTSAPNYPTKPATSSYKFPFAHHNPSSSPNSTIRISAVTQHLYRPPSLPLAGLADLDHSHRTPRYVSRCRLVRAEAFGGRAGGAEGGGCGCGCVCGGMSRRGWGEGTQDVDDEDGREEMSVIGRGWKERYARACASAGANSRSVSYRARHGSLSHRRRSGPREVEGVDQEMPNQTFDRTGDFGSGGTSMPSFHLISQSAAVALIPRVEMMLRLRSESVTGDKVVWVRDRGGPASESWRKRGVESRGRDRVTMGKQTRFPGAVVLLKGGVVRPDEVGCAAELLDILDYTDNERARRASWHTRGGRHSESLLSHLNKTNPVESVQQ</sequence>
<dbReference type="Proteomes" id="UP001362999">
    <property type="component" value="Unassembled WGS sequence"/>
</dbReference>
<name>A0AAW0A2H0_9AGAR</name>
<gene>
    <name evidence="2" type="ORF">R3P38DRAFT_3369368</name>
</gene>
<comment type="caution">
    <text evidence="2">The sequence shown here is derived from an EMBL/GenBank/DDBJ whole genome shotgun (WGS) entry which is preliminary data.</text>
</comment>
<dbReference type="EMBL" id="JAWWNJ010000089">
    <property type="protein sequence ID" value="KAK7000160.1"/>
    <property type="molecule type" value="Genomic_DNA"/>
</dbReference>
<keyword evidence="3" id="KW-1185">Reference proteome</keyword>
<protein>
    <submittedName>
        <fullName evidence="2">Uncharacterized protein</fullName>
    </submittedName>
</protein>
<organism evidence="2 3">
    <name type="scientific">Favolaschia claudopus</name>
    <dbReference type="NCBI Taxonomy" id="2862362"/>
    <lineage>
        <taxon>Eukaryota</taxon>
        <taxon>Fungi</taxon>
        <taxon>Dikarya</taxon>
        <taxon>Basidiomycota</taxon>
        <taxon>Agaricomycotina</taxon>
        <taxon>Agaricomycetes</taxon>
        <taxon>Agaricomycetidae</taxon>
        <taxon>Agaricales</taxon>
        <taxon>Marasmiineae</taxon>
        <taxon>Mycenaceae</taxon>
        <taxon>Favolaschia</taxon>
    </lineage>
</organism>